<sequence>MKSRLWLVFCCVVSFVWADFPHAEATIGGLQAQMASGQLTSVSLTTAYLERIAAVDRAGPTLHAIIELNPEALAIAQQLDAERQAGKVRGPLHGIPVLIKDNIATADQMQTTAGSLALVGAKPPHDAAIVAQLRAAGAVILGKTNLSEWANFRGEKSISGWSGRGGQTRNPYALDRNTSGSSSGSAAAAAANLCVVAVGTETDGSIVSPASVCGLVGVKPTVGLVSRTGIIPISASQDTAGPMTRTVRDAALLLEAMAAVDPKDAVTATRPAGLALDFATQLKPGALKGARLGVVRGPFGLDARLQPLLEAAIERLKAAGAEVVDLGDQPDFNRAGEPEMEVLLYEYKDGLNAYFATLGPDSPIKTLADVIAFNEAQAAQELAHFGQELMVRAQAKGPLTEAAYLEARAACLKFTRTEGIDALVAKHQLDALVSITNGPAWLIDPANGDAYTGGSSSPAAVAGYPSVTVPTGDWRGLPVGISFYGAAWTEGKLLSLAADYEAATQARREPGLAATAGLK</sequence>
<dbReference type="Pfam" id="PF01425">
    <property type="entry name" value="Amidase"/>
    <property type="match status" value="1"/>
</dbReference>
<dbReference type="PATRIC" id="fig|1838286.3.peg.1865"/>
<keyword evidence="3" id="KW-0436">Ligase</keyword>
<dbReference type="InterPro" id="IPR023631">
    <property type="entry name" value="Amidase_dom"/>
</dbReference>
<feature type="domain" description="Amidase" evidence="2">
    <location>
        <begin position="44"/>
        <end position="494"/>
    </location>
</feature>
<keyword evidence="1" id="KW-0732">Signal</keyword>
<evidence type="ECO:0000259" key="2">
    <source>
        <dbReference type="Pfam" id="PF01425"/>
    </source>
</evidence>
<gene>
    <name evidence="3" type="primary">gatA_1</name>
    <name evidence="3" type="ORF">Verru16b_01852</name>
</gene>
<name>A0A1D8AV57_9BACT</name>
<keyword evidence="3" id="KW-0808">Transferase</keyword>
<dbReference type="Gene3D" id="3.90.1300.10">
    <property type="entry name" value="Amidase signature (AS) domain"/>
    <property type="match status" value="1"/>
</dbReference>
<protein>
    <submittedName>
        <fullName evidence="3">Glutamyl-tRNA(Gln) amidotransferase subunit A</fullName>
        <ecNumber evidence="3">6.3.5.-</ecNumber>
    </submittedName>
</protein>
<dbReference type="PANTHER" id="PTHR42678">
    <property type="entry name" value="AMIDASE"/>
    <property type="match status" value="1"/>
</dbReference>
<dbReference type="InterPro" id="IPR036928">
    <property type="entry name" value="AS_sf"/>
</dbReference>
<feature type="signal peptide" evidence="1">
    <location>
        <begin position="1"/>
        <end position="18"/>
    </location>
</feature>
<organism evidence="3 4">
    <name type="scientific">Lacunisphaera limnophila</name>
    <dbReference type="NCBI Taxonomy" id="1838286"/>
    <lineage>
        <taxon>Bacteria</taxon>
        <taxon>Pseudomonadati</taxon>
        <taxon>Verrucomicrobiota</taxon>
        <taxon>Opitutia</taxon>
        <taxon>Opitutales</taxon>
        <taxon>Opitutaceae</taxon>
        <taxon>Lacunisphaera</taxon>
    </lineage>
</organism>
<dbReference type="SUPFAM" id="SSF75304">
    <property type="entry name" value="Amidase signature (AS) enzymes"/>
    <property type="match status" value="1"/>
</dbReference>
<dbReference type="GO" id="GO:0016740">
    <property type="term" value="F:transferase activity"/>
    <property type="evidence" value="ECO:0007669"/>
    <property type="project" value="UniProtKB-KW"/>
</dbReference>
<dbReference type="EC" id="6.3.5.-" evidence="3"/>
<proteinExistence type="predicted"/>
<accession>A0A1D8AV57</accession>
<dbReference type="RefSeq" id="WP_083270237.1">
    <property type="nucleotide sequence ID" value="NZ_CP016094.1"/>
</dbReference>
<reference evidence="3 4" key="1">
    <citation type="submission" date="2016-06" db="EMBL/GenBank/DDBJ databases">
        <title>Three novel species with peptidoglycan cell walls form the new genus Lacunisphaera gen. nov. in the family Opitutaceae of the verrucomicrobial subdivision 4.</title>
        <authorList>
            <person name="Rast P."/>
            <person name="Gloeckner I."/>
            <person name="Jogler M."/>
            <person name="Boedeker C."/>
            <person name="Jeske O."/>
            <person name="Wiegand S."/>
            <person name="Reinhardt R."/>
            <person name="Schumann P."/>
            <person name="Rohde M."/>
            <person name="Spring S."/>
            <person name="Gloeckner F.O."/>
            <person name="Jogler C."/>
        </authorList>
    </citation>
    <scope>NUCLEOTIDE SEQUENCE [LARGE SCALE GENOMIC DNA]</scope>
    <source>
        <strain evidence="3 4">IG16b</strain>
    </source>
</reference>
<evidence type="ECO:0000313" key="4">
    <source>
        <dbReference type="Proteomes" id="UP000095228"/>
    </source>
</evidence>
<dbReference type="AlphaFoldDB" id="A0A1D8AV57"/>
<dbReference type="EMBL" id="CP016094">
    <property type="protein sequence ID" value="AOS44784.1"/>
    <property type="molecule type" value="Genomic_DNA"/>
</dbReference>
<keyword evidence="4" id="KW-1185">Reference proteome</keyword>
<dbReference type="KEGG" id="obg:Verru16b_01852"/>
<dbReference type="GO" id="GO:0016874">
    <property type="term" value="F:ligase activity"/>
    <property type="evidence" value="ECO:0007669"/>
    <property type="project" value="UniProtKB-KW"/>
</dbReference>
<dbReference type="Proteomes" id="UP000095228">
    <property type="component" value="Chromosome"/>
</dbReference>
<evidence type="ECO:0000313" key="3">
    <source>
        <dbReference type="EMBL" id="AOS44784.1"/>
    </source>
</evidence>
<evidence type="ECO:0000256" key="1">
    <source>
        <dbReference type="SAM" id="SignalP"/>
    </source>
</evidence>
<feature type="chain" id="PRO_5009105240" evidence="1">
    <location>
        <begin position="19"/>
        <end position="519"/>
    </location>
</feature>
<dbReference type="NCBIfam" id="NF005300">
    <property type="entry name" value="PRK06828.1"/>
    <property type="match status" value="1"/>
</dbReference>
<dbReference type="OrthoDB" id="9811471at2"/>
<dbReference type="STRING" id="1838286.Verru16b_01852"/>
<dbReference type="NCBIfam" id="NF006006">
    <property type="entry name" value="PRK08137.1"/>
    <property type="match status" value="1"/>
</dbReference>
<dbReference type="PANTHER" id="PTHR42678:SF34">
    <property type="entry name" value="OS04G0183300 PROTEIN"/>
    <property type="match status" value="1"/>
</dbReference>